<dbReference type="GO" id="GO:0016779">
    <property type="term" value="F:nucleotidyltransferase activity"/>
    <property type="evidence" value="ECO:0007669"/>
    <property type="project" value="UniProtKB-KW"/>
</dbReference>
<dbReference type="SUPFAM" id="SSF53448">
    <property type="entry name" value="Nucleotide-diphospho-sugar transferases"/>
    <property type="match status" value="1"/>
</dbReference>
<evidence type="ECO:0000313" key="2">
    <source>
        <dbReference type="EMBL" id="TDC73206.1"/>
    </source>
</evidence>
<sequence length="49" mass="5002">MEASLDDAPPGVRGALLAGGLGQRMGPLTAEVCKPLVPYAASCRLVDFS</sequence>
<organism evidence="2 3">
    <name type="scientific">Streptomyces hainanensis</name>
    <dbReference type="NCBI Taxonomy" id="402648"/>
    <lineage>
        <taxon>Bacteria</taxon>
        <taxon>Bacillati</taxon>
        <taxon>Actinomycetota</taxon>
        <taxon>Actinomycetes</taxon>
        <taxon>Kitasatosporales</taxon>
        <taxon>Streptomycetaceae</taxon>
        <taxon>Streptomyces</taxon>
    </lineage>
</organism>
<dbReference type="InterPro" id="IPR029044">
    <property type="entry name" value="Nucleotide-diphossugar_trans"/>
</dbReference>
<keyword evidence="2" id="KW-0808">Transferase</keyword>
<feature type="domain" description="Nucleotidyl transferase" evidence="1">
    <location>
        <begin position="15"/>
        <end position="48"/>
    </location>
</feature>
<evidence type="ECO:0000313" key="3">
    <source>
        <dbReference type="Proteomes" id="UP000295345"/>
    </source>
</evidence>
<dbReference type="EMBL" id="SMKI01000210">
    <property type="protein sequence ID" value="TDC73206.1"/>
    <property type="molecule type" value="Genomic_DNA"/>
</dbReference>
<dbReference type="AlphaFoldDB" id="A0A4R4TB02"/>
<accession>A0A4R4TB02</accession>
<proteinExistence type="predicted"/>
<reference evidence="2 3" key="1">
    <citation type="submission" date="2019-03" db="EMBL/GenBank/DDBJ databases">
        <title>Draft genome sequences of novel Actinobacteria.</title>
        <authorList>
            <person name="Sahin N."/>
            <person name="Ay H."/>
            <person name="Saygin H."/>
        </authorList>
    </citation>
    <scope>NUCLEOTIDE SEQUENCE [LARGE SCALE GENOMIC DNA]</scope>
    <source>
        <strain evidence="2 3">DSM 41900</strain>
    </source>
</reference>
<dbReference type="Pfam" id="PF00483">
    <property type="entry name" value="NTP_transferase"/>
    <property type="match status" value="1"/>
</dbReference>
<protein>
    <submittedName>
        <fullName evidence="2">Glucose-1-phosphate adenylyltransferase</fullName>
    </submittedName>
</protein>
<keyword evidence="2" id="KW-0548">Nucleotidyltransferase</keyword>
<feature type="non-terminal residue" evidence="2">
    <location>
        <position position="49"/>
    </location>
</feature>
<dbReference type="Gene3D" id="3.90.550.10">
    <property type="entry name" value="Spore Coat Polysaccharide Biosynthesis Protein SpsA, Chain A"/>
    <property type="match status" value="1"/>
</dbReference>
<comment type="caution">
    <text evidence="2">The sequence shown here is derived from an EMBL/GenBank/DDBJ whole genome shotgun (WGS) entry which is preliminary data.</text>
</comment>
<gene>
    <name evidence="2" type="ORF">E1283_19785</name>
</gene>
<evidence type="ECO:0000259" key="1">
    <source>
        <dbReference type="Pfam" id="PF00483"/>
    </source>
</evidence>
<name>A0A4R4TB02_9ACTN</name>
<keyword evidence="3" id="KW-1185">Reference proteome</keyword>
<dbReference type="Proteomes" id="UP000295345">
    <property type="component" value="Unassembled WGS sequence"/>
</dbReference>
<dbReference type="InterPro" id="IPR005835">
    <property type="entry name" value="NTP_transferase_dom"/>
</dbReference>